<reference evidence="4" key="1">
    <citation type="submission" date="2016-07" db="EMBL/GenBank/DDBJ databases">
        <title>Nontailed viruses are major unrecognized killers of bacteria in the ocean.</title>
        <authorList>
            <person name="Kauffman K."/>
            <person name="Hussain F."/>
            <person name="Yang J."/>
            <person name="Arevalo P."/>
            <person name="Brown J."/>
            <person name="Cutler M."/>
            <person name="Kelly L."/>
            <person name="Polz M.F."/>
        </authorList>
    </citation>
    <scope>NUCLEOTIDE SEQUENCE [LARGE SCALE GENOMIC DNA]</scope>
    <source>
        <strain evidence="4">10N.261.51.B8</strain>
    </source>
</reference>
<protein>
    <recommendedName>
        <fullName evidence="5">Glycosyl transferase</fullName>
    </recommendedName>
</protein>
<evidence type="ECO:0000313" key="3">
    <source>
        <dbReference type="EMBL" id="PML57939.1"/>
    </source>
</evidence>
<dbReference type="RefSeq" id="WP_102559708.1">
    <property type="nucleotide sequence ID" value="NZ_MCYL01000010.1"/>
</dbReference>
<sequence>MISVIKRKITDDVLKSEFAVNIFLNPYSYLLMRRQKAVIEEVDNIYIDGEWLCKFLRWFGIADVKRCSFDNTSLAPMIFGSLDSSSPIAIVGSDQDSNNRFCSLLEEEYPKISVAYKRNGYFSNELELMASIENIIESGATKLICGMGSPLQEKFLITLRERGWKGTSFTCGGFIHQTATKGKNYYPEWIDRMNIRFIYRMYDEPKLIKRYSCDYVFFIFLFLKDFIGKVCSYESNN</sequence>
<dbReference type="CDD" id="cd06533">
    <property type="entry name" value="Glyco_transf_WecG_TagA"/>
    <property type="match status" value="1"/>
</dbReference>
<dbReference type="EMBL" id="MCYL01000010">
    <property type="protein sequence ID" value="PML57939.1"/>
    <property type="molecule type" value="Genomic_DNA"/>
</dbReference>
<dbReference type="AlphaFoldDB" id="A0A2N7IJP1"/>
<evidence type="ECO:0000256" key="1">
    <source>
        <dbReference type="ARBA" id="ARBA00022676"/>
    </source>
</evidence>
<evidence type="ECO:0008006" key="5">
    <source>
        <dbReference type="Google" id="ProtNLM"/>
    </source>
</evidence>
<organism evidence="3 4">
    <name type="scientific">Vibrio lentus</name>
    <dbReference type="NCBI Taxonomy" id="136468"/>
    <lineage>
        <taxon>Bacteria</taxon>
        <taxon>Pseudomonadati</taxon>
        <taxon>Pseudomonadota</taxon>
        <taxon>Gammaproteobacteria</taxon>
        <taxon>Vibrionales</taxon>
        <taxon>Vibrionaceae</taxon>
        <taxon>Vibrio</taxon>
    </lineage>
</organism>
<dbReference type="Pfam" id="PF03808">
    <property type="entry name" value="Glyco_tran_WecG"/>
    <property type="match status" value="1"/>
</dbReference>
<accession>A0A2N7IJP1</accession>
<dbReference type="Proteomes" id="UP000235746">
    <property type="component" value="Unassembled WGS sequence"/>
</dbReference>
<name>A0A2N7IJP1_9VIBR</name>
<comment type="caution">
    <text evidence="3">The sequence shown here is derived from an EMBL/GenBank/DDBJ whole genome shotgun (WGS) entry which is preliminary data.</text>
</comment>
<keyword evidence="1" id="KW-0328">Glycosyltransferase</keyword>
<evidence type="ECO:0000313" key="4">
    <source>
        <dbReference type="Proteomes" id="UP000235746"/>
    </source>
</evidence>
<evidence type="ECO:0000256" key="2">
    <source>
        <dbReference type="ARBA" id="ARBA00022679"/>
    </source>
</evidence>
<gene>
    <name evidence="3" type="ORF">BCT74_18760</name>
</gene>
<dbReference type="PANTHER" id="PTHR34136:SF1">
    <property type="entry name" value="UDP-N-ACETYL-D-MANNOSAMINURONIC ACID TRANSFERASE"/>
    <property type="match status" value="1"/>
</dbReference>
<dbReference type="GO" id="GO:0016758">
    <property type="term" value="F:hexosyltransferase activity"/>
    <property type="evidence" value="ECO:0007669"/>
    <property type="project" value="TreeGrafter"/>
</dbReference>
<proteinExistence type="predicted"/>
<keyword evidence="2" id="KW-0808">Transferase</keyword>
<dbReference type="PANTHER" id="PTHR34136">
    <property type="match status" value="1"/>
</dbReference>
<dbReference type="InterPro" id="IPR004629">
    <property type="entry name" value="WecG_TagA_CpsF"/>
</dbReference>